<comment type="caution">
    <text evidence="13">The sequence shown here is derived from an EMBL/GenBank/DDBJ whole genome shotgun (WGS) entry which is preliminary data.</text>
</comment>
<dbReference type="Gene3D" id="3.90.870.10">
    <property type="entry name" value="DHBP synthase"/>
    <property type="match status" value="1"/>
</dbReference>
<dbReference type="PROSITE" id="PS51163">
    <property type="entry name" value="YRDC"/>
    <property type="match status" value="1"/>
</dbReference>
<dbReference type="GO" id="GO:0003725">
    <property type="term" value="F:double-stranded RNA binding"/>
    <property type="evidence" value="ECO:0007669"/>
    <property type="project" value="InterPro"/>
</dbReference>
<evidence type="ECO:0000256" key="5">
    <source>
        <dbReference type="ARBA" id="ARBA00022679"/>
    </source>
</evidence>
<organism evidence="13 14">
    <name type="scientific">Senegalimassilia anaerobia</name>
    <dbReference type="NCBI Taxonomy" id="1473216"/>
    <lineage>
        <taxon>Bacteria</taxon>
        <taxon>Bacillati</taxon>
        <taxon>Actinomycetota</taxon>
        <taxon>Coriobacteriia</taxon>
        <taxon>Coriobacteriales</taxon>
        <taxon>Coriobacteriaceae</taxon>
        <taxon>Senegalimassilia</taxon>
    </lineage>
</organism>
<dbReference type="InterPro" id="IPR006070">
    <property type="entry name" value="Sua5-like_dom"/>
</dbReference>
<evidence type="ECO:0000313" key="13">
    <source>
        <dbReference type="EMBL" id="RDB56270.1"/>
    </source>
</evidence>
<comment type="subcellular location">
    <subcellularLocation>
        <location evidence="1">Cytoplasm</location>
    </subcellularLocation>
</comment>
<feature type="domain" description="YrdC-like" evidence="12">
    <location>
        <begin position="5"/>
        <end position="193"/>
    </location>
</feature>
<dbReference type="NCBIfam" id="TIGR00057">
    <property type="entry name" value="L-threonylcarbamoyladenylate synthase"/>
    <property type="match status" value="1"/>
</dbReference>
<evidence type="ECO:0000256" key="8">
    <source>
        <dbReference type="ARBA" id="ARBA00022741"/>
    </source>
</evidence>
<proteinExistence type="inferred from homology"/>
<dbReference type="GO" id="GO:0006450">
    <property type="term" value="P:regulation of translational fidelity"/>
    <property type="evidence" value="ECO:0007669"/>
    <property type="project" value="TreeGrafter"/>
</dbReference>
<reference evidence="13 14" key="1">
    <citation type="journal article" date="2018" name="Elife">
        <title>Discovery and characterization of a prevalent human gut bacterial enzyme sufficient for the inactivation of a family of plant toxins.</title>
        <authorList>
            <person name="Koppel N."/>
            <person name="Bisanz J.E."/>
            <person name="Pandelia M.E."/>
            <person name="Turnbaugh P.J."/>
            <person name="Balskus E.P."/>
        </authorList>
    </citation>
    <scope>NUCLEOTIDE SEQUENCE [LARGE SCALE GENOMIC DNA]</scope>
    <source>
        <strain evidence="14">anaerobia AP69FAA</strain>
    </source>
</reference>
<gene>
    <name evidence="13" type="ORF">C1880_05215</name>
</gene>
<dbReference type="Pfam" id="PF01300">
    <property type="entry name" value="Sua5_yciO_yrdC"/>
    <property type="match status" value="1"/>
</dbReference>
<comment type="catalytic activity">
    <reaction evidence="11">
        <text>L-threonine + hydrogencarbonate + ATP = L-threonylcarbamoyladenylate + diphosphate + H2O</text>
        <dbReference type="Rhea" id="RHEA:36407"/>
        <dbReference type="ChEBI" id="CHEBI:15377"/>
        <dbReference type="ChEBI" id="CHEBI:17544"/>
        <dbReference type="ChEBI" id="CHEBI:30616"/>
        <dbReference type="ChEBI" id="CHEBI:33019"/>
        <dbReference type="ChEBI" id="CHEBI:57926"/>
        <dbReference type="ChEBI" id="CHEBI:73682"/>
        <dbReference type="EC" id="2.7.7.87"/>
    </reaction>
</comment>
<accession>A0A369LAA9</accession>
<evidence type="ECO:0000313" key="14">
    <source>
        <dbReference type="Proteomes" id="UP000253792"/>
    </source>
</evidence>
<dbReference type="EC" id="2.7.7.87" evidence="3"/>
<dbReference type="GO" id="GO:0005524">
    <property type="term" value="F:ATP binding"/>
    <property type="evidence" value="ECO:0007669"/>
    <property type="project" value="UniProtKB-KW"/>
</dbReference>
<keyword evidence="9" id="KW-0067">ATP-binding</keyword>
<dbReference type="GO" id="GO:0005737">
    <property type="term" value="C:cytoplasm"/>
    <property type="evidence" value="ECO:0007669"/>
    <property type="project" value="UniProtKB-SubCell"/>
</dbReference>
<evidence type="ECO:0000256" key="10">
    <source>
        <dbReference type="ARBA" id="ARBA00029774"/>
    </source>
</evidence>
<dbReference type="GO" id="GO:0061710">
    <property type="term" value="F:L-threonylcarbamoyladenylate synthase"/>
    <property type="evidence" value="ECO:0007669"/>
    <property type="project" value="UniProtKB-EC"/>
</dbReference>
<dbReference type="SUPFAM" id="SSF55821">
    <property type="entry name" value="YrdC/RibB"/>
    <property type="match status" value="1"/>
</dbReference>
<dbReference type="PANTHER" id="PTHR17490:SF16">
    <property type="entry name" value="THREONYLCARBAMOYL-AMP SYNTHASE"/>
    <property type="match status" value="1"/>
</dbReference>
<dbReference type="STRING" id="1034345.GCA_000236865_00592"/>
<name>A0A369LAA9_9ACTN</name>
<keyword evidence="6" id="KW-0819">tRNA processing</keyword>
<dbReference type="RefSeq" id="WP_114620550.1">
    <property type="nucleotide sequence ID" value="NZ_CAUATA010000005.1"/>
</dbReference>
<evidence type="ECO:0000256" key="9">
    <source>
        <dbReference type="ARBA" id="ARBA00022840"/>
    </source>
</evidence>
<keyword evidence="14" id="KW-1185">Reference proteome</keyword>
<dbReference type="AlphaFoldDB" id="A0A369LAA9"/>
<keyword evidence="5" id="KW-0808">Transferase</keyword>
<keyword evidence="4" id="KW-0963">Cytoplasm</keyword>
<evidence type="ECO:0000256" key="4">
    <source>
        <dbReference type="ARBA" id="ARBA00022490"/>
    </source>
</evidence>
<dbReference type="PANTHER" id="PTHR17490">
    <property type="entry name" value="SUA5"/>
    <property type="match status" value="1"/>
</dbReference>
<evidence type="ECO:0000259" key="12">
    <source>
        <dbReference type="PROSITE" id="PS51163"/>
    </source>
</evidence>
<dbReference type="InterPro" id="IPR017945">
    <property type="entry name" value="DHBP_synth_RibB-like_a/b_dom"/>
</dbReference>
<keyword evidence="7" id="KW-0548">Nucleotidyltransferase</keyword>
<dbReference type="EMBL" id="PPTP01000003">
    <property type="protein sequence ID" value="RDB56270.1"/>
    <property type="molecule type" value="Genomic_DNA"/>
</dbReference>
<evidence type="ECO:0000256" key="2">
    <source>
        <dbReference type="ARBA" id="ARBA00007663"/>
    </source>
</evidence>
<comment type="similarity">
    <text evidence="2">Belongs to the SUA5 family.</text>
</comment>
<keyword evidence="8" id="KW-0547">Nucleotide-binding</keyword>
<evidence type="ECO:0000256" key="11">
    <source>
        <dbReference type="ARBA" id="ARBA00048366"/>
    </source>
</evidence>
<sequence length="202" mass="21139">MTVVPDTLEDAALALADGRPCIFPTDTVYGVGVAVCAASGPDILFDVKQRDAGKPIAWLVGSIDDLQRYGKNLPSGVCQLAHRFWPGALTVIVEASDIVPASYRSESGTIGLRMPANETTLALIRRVGSPLATTSANISGRPSVSRFELLDTELLARVGCALRDSVESLHSGVASTVIDCTGGGVRMVREGGIPFKDVAAQS</sequence>
<dbReference type="GO" id="GO:0008033">
    <property type="term" value="P:tRNA processing"/>
    <property type="evidence" value="ECO:0007669"/>
    <property type="project" value="UniProtKB-KW"/>
</dbReference>
<dbReference type="OrthoDB" id="9814580at2"/>
<dbReference type="InterPro" id="IPR050156">
    <property type="entry name" value="TC-AMP_synthase_SUA5"/>
</dbReference>
<evidence type="ECO:0000256" key="7">
    <source>
        <dbReference type="ARBA" id="ARBA00022695"/>
    </source>
</evidence>
<dbReference type="Proteomes" id="UP000253792">
    <property type="component" value="Unassembled WGS sequence"/>
</dbReference>
<dbReference type="GO" id="GO:0000049">
    <property type="term" value="F:tRNA binding"/>
    <property type="evidence" value="ECO:0007669"/>
    <property type="project" value="TreeGrafter"/>
</dbReference>
<protein>
    <recommendedName>
        <fullName evidence="10">L-threonylcarbamoyladenylate synthase</fullName>
        <ecNumber evidence="3">2.7.7.87</ecNumber>
    </recommendedName>
    <alternativeName>
        <fullName evidence="10">L-threonylcarbamoyladenylate synthase</fullName>
    </alternativeName>
</protein>
<evidence type="ECO:0000256" key="1">
    <source>
        <dbReference type="ARBA" id="ARBA00004496"/>
    </source>
</evidence>
<evidence type="ECO:0000256" key="6">
    <source>
        <dbReference type="ARBA" id="ARBA00022694"/>
    </source>
</evidence>
<evidence type="ECO:0000256" key="3">
    <source>
        <dbReference type="ARBA" id="ARBA00012584"/>
    </source>
</evidence>